<dbReference type="EC" id="3.2.1.196" evidence="6"/>
<dbReference type="Proteomes" id="UP001596455">
    <property type="component" value="Unassembled WGS sequence"/>
</dbReference>
<organism evidence="6 7">
    <name type="scientific">Georgenia alba</name>
    <dbReference type="NCBI Taxonomy" id="2233858"/>
    <lineage>
        <taxon>Bacteria</taxon>
        <taxon>Bacillati</taxon>
        <taxon>Actinomycetota</taxon>
        <taxon>Actinomycetes</taxon>
        <taxon>Micrococcales</taxon>
        <taxon>Bogoriellaceae</taxon>
        <taxon>Georgenia</taxon>
    </lineage>
</organism>
<dbReference type="PANTHER" id="PTHR43002">
    <property type="entry name" value="GLYCOGEN DEBRANCHING ENZYME"/>
    <property type="match status" value="1"/>
</dbReference>
<feature type="region of interest" description="Disordered" evidence="4">
    <location>
        <begin position="714"/>
        <end position="755"/>
    </location>
</feature>
<evidence type="ECO:0000259" key="5">
    <source>
        <dbReference type="SMART" id="SM00642"/>
    </source>
</evidence>
<feature type="region of interest" description="Disordered" evidence="4">
    <location>
        <begin position="1"/>
        <end position="23"/>
    </location>
</feature>
<dbReference type="Gene3D" id="3.20.20.80">
    <property type="entry name" value="Glycosidases"/>
    <property type="match status" value="1"/>
</dbReference>
<evidence type="ECO:0000313" key="7">
    <source>
        <dbReference type="Proteomes" id="UP001596455"/>
    </source>
</evidence>
<feature type="region of interest" description="Disordered" evidence="4">
    <location>
        <begin position="514"/>
        <end position="547"/>
    </location>
</feature>
<keyword evidence="3 6" id="KW-0326">Glycosidase</keyword>
<dbReference type="InterPro" id="IPR006047">
    <property type="entry name" value="GH13_cat_dom"/>
</dbReference>
<dbReference type="InterPro" id="IPR013783">
    <property type="entry name" value="Ig-like_fold"/>
</dbReference>
<dbReference type="EMBL" id="JBHTCQ010000003">
    <property type="protein sequence ID" value="MFC7406275.1"/>
    <property type="molecule type" value="Genomic_DNA"/>
</dbReference>
<evidence type="ECO:0000313" key="6">
    <source>
        <dbReference type="EMBL" id="MFC7406275.1"/>
    </source>
</evidence>
<feature type="compositionally biased region" description="Basic and acidic residues" evidence="4">
    <location>
        <begin position="514"/>
        <end position="529"/>
    </location>
</feature>
<dbReference type="InterPro" id="IPR011837">
    <property type="entry name" value="Glycogen_debranch_GlgX"/>
</dbReference>
<evidence type="ECO:0000256" key="4">
    <source>
        <dbReference type="SAM" id="MobiDB-lite"/>
    </source>
</evidence>
<dbReference type="SUPFAM" id="SSF51445">
    <property type="entry name" value="(Trans)glycosidases"/>
    <property type="match status" value="1"/>
</dbReference>
<evidence type="ECO:0000256" key="2">
    <source>
        <dbReference type="ARBA" id="ARBA00022801"/>
    </source>
</evidence>
<gene>
    <name evidence="6" type="primary">glgX</name>
    <name evidence="6" type="ORF">ACFQQL_14245</name>
</gene>
<proteinExistence type="inferred from homology"/>
<evidence type="ECO:0000256" key="3">
    <source>
        <dbReference type="ARBA" id="ARBA00023295"/>
    </source>
</evidence>
<feature type="domain" description="Glycosyl hydrolase family 13 catalytic" evidence="5">
    <location>
        <begin position="180"/>
        <end position="619"/>
    </location>
</feature>
<dbReference type="InterPro" id="IPR017853">
    <property type="entry name" value="GH"/>
</dbReference>
<protein>
    <submittedName>
        <fullName evidence="6">Glycogen debranching protein GlgX</fullName>
        <ecNumber evidence="6">3.2.1.196</ecNumber>
    </submittedName>
</protein>
<comment type="caution">
    <text evidence="6">The sequence shown here is derived from an EMBL/GenBank/DDBJ whole genome shotgun (WGS) entry which is preliminary data.</text>
</comment>
<keyword evidence="2 6" id="KW-0378">Hydrolase</keyword>
<comment type="similarity">
    <text evidence="1">Belongs to the glycosyl hydrolase 13 family.</text>
</comment>
<name>A0ABW2QF67_9MICO</name>
<dbReference type="SUPFAM" id="SSF51011">
    <property type="entry name" value="Glycosyl hydrolase domain"/>
    <property type="match status" value="1"/>
</dbReference>
<dbReference type="SUPFAM" id="SSF81296">
    <property type="entry name" value="E set domains"/>
    <property type="match status" value="1"/>
</dbReference>
<dbReference type="SMART" id="SM00642">
    <property type="entry name" value="Aamy"/>
    <property type="match status" value="1"/>
</dbReference>
<dbReference type="NCBIfam" id="TIGR02100">
    <property type="entry name" value="glgX_debranch"/>
    <property type="match status" value="1"/>
</dbReference>
<evidence type="ECO:0000256" key="1">
    <source>
        <dbReference type="ARBA" id="ARBA00008061"/>
    </source>
</evidence>
<dbReference type="InterPro" id="IPR014756">
    <property type="entry name" value="Ig_E-set"/>
</dbReference>
<dbReference type="GO" id="GO:0120549">
    <property type="term" value="F:limit dextrin alpha-1,6-maltotetraose-hydrolase activity"/>
    <property type="evidence" value="ECO:0007669"/>
    <property type="project" value="UniProtKB-EC"/>
</dbReference>
<dbReference type="CDD" id="cd02856">
    <property type="entry name" value="E_set_GDE_Isoamylase_N"/>
    <property type="match status" value="1"/>
</dbReference>
<keyword evidence="7" id="KW-1185">Reference proteome</keyword>
<reference evidence="7" key="1">
    <citation type="journal article" date="2019" name="Int. J. Syst. Evol. Microbiol.">
        <title>The Global Catalogue of Microorganisms (GCM) 10K type strain sequencing project: providing services to taxonomists for standard genome sequencing and annotation.</title>
        <authorList>
            <consortium name="The Broad Institute Genomics Platform"/>
            <consortium name="The Broad Institute Genome Sequencing Center for Infectious Disease"/>
            <person name="Wu L."/>
            <person name="Ma J."/>
        </authorList>
    </citation>
    <scope>NUCLEOTIDE SEQUENCE [LARGE SCALE GENOMIC DNA]</scope>
    <source>
        <strain evidence="7">JCM 1490</strain>
    </source>
</reference>
<accession>A0ABW2QF67</accession>
<sequence>MTTAHLSTPALGDATGRAPGPAANPRRLGAHLVGDGIDVAVHAAQAERVDLCLLDVSGEALTERRFTLHGPVDGIWHGHVPGIGAGQRYGFRAHGRWEPDAGLLHNPAKLLLDPYARALAGTVRLRPEIYGHVVGEDLSAPDGPWEPDPRDSAGHVAHGVVVDDGFDGAVPPPRVPWERTVIYEAHVRGLTKQLPEVPEELRGTYAGLAHPATVAHLKDLGVTTVELLPIHAKVTEPCLAQRGLSNYWGYNTLAFFAPEPSYATRAAQEAGPAAVLAEVKGMVALLHAAGLEVILDVVYNHTCEGGSGADGAGPALSFRGLDNTGYYLHDGGAPARLVDVTGTGNSLDFRRTRVVQLALDSLRYWAGEVGVDGFRFDLAVTLGRQGADFSSHHPFLVAMATDPVIGATKLITEPWDLGPGGWRTGQFPAPAADWNDRFRDAVRCFWLADAAAAAKGQTGHDLRELATRLAGSADLFGRGEAPGGRGPLASINFVTAHDGFTLADLVTYEHKHNEANLEGNRDGSDDNRSWNHGVEGPVGRHSPAAQVAPVRRRSVRNLLGTLLVAAGTPMLTAGDEIGRTQGGNNNAYCQDNEISWVTWAREGWHGELLETATYLLRLRREHPVLRPARFATGRPGLGDDVPDLSWYDEAGNPMTAEAWHDPGVRVLQMHRSGPHGCADALVVLNGSLDERTVRLAAGRGERYALVWDSAWEHPGDHRAEDSADDEAERATGDESTADEAVAENGNGRDSLAEPGSAVELESLSMRIYLTGGAAAGW</sequence>
<dbReference type="Gene3D" id="2.60.40.1180">
    <property type="entry name" value="Golgi alpha-mannosidase II"/>
    <property type="match status" value="1"/>
</dbReference>
<dbReference type="Pfam" id="PF02922">
    <property type="entry name" value="CBM_48"/>
    <property type="match status" value="1"/>
</dbReference>
<dbReference type="InterPro" id="IPR013780">
    <property type="entry name" value="Glyco_hydro_b"/>
</dbReference>
<dbReference type="InterPro" id="IPR044505">
    <property type="entry name" value="GlgX_Isoamylase_N_E_set"/>
</dbReference>
<dbReference type="RefSeq" id="WP_382395532.1">
    <property type="nucleotide sequence ID" value="NZ_JBHTCQ010000003.1"/>
</dbReference>
<dbReference type="CDD" id="cd11326">
    <property type="entry name" value="AmyAc_Glg_debranch"/>
    <property type="match status" value="1"/>
</dbReference>
<dbReference type="InterPro" id="IPR004193">
    <property type="entry name" value="Glyco_hydro_13_N"/>
</dbReference>
<dbReference type="Gene3D" id="2.60.40.10">
    <property type="entry name" value="Immunoglobulins"/>
    <property type="match status" value="1"/>
</dbReference>